<accession>A0ABZ2KNJ3</accession>
<sequence>MGDAGVTPLRSAGTLTVSGGLLPASGVTVEPREDNSYFRSAFSKIWEPGQRITVKGSGARVPAFELSVSAPSDFVLEAPAVPRDDEPMVIPRDKPLELRWSAIPDKKRVALSSSVEASPGTPSVSASCEYESSSTTATFPTSVLGLFPKGEAQINVSSRNEATTLVAGKSVAVHARAYAKGTSGTSVSRNVTLE</sequence>
<dbReference type="Proteomes" id="UP001379533">
    <property type="component" value="Chromosome"/>
</dbReference>
<gene>
    <name evidence="1" type="ORF">LZC95_17135</name>
</gene>
<evidence type="ECO:0000313" key="2">
    <source>
        <dbReference type="Proteomes" id="UP001379533"/>
    </source>
</evidence>
<proteinExistence type="predicted"/>
<reference evidence="1 2" key="1">
    <citation type="submission" date="2021-12" db="EMBL/GenBank/DDBJ databases">
        <title>Discovery of the Pendulisporaceae a myxobacterial family with distinct sporulation behavior and unique specialized metabolism.</title>
        <authorList>
            <person name="Garcia R."/>
            <person name="Popoff A."/>
            <person name="Bader C.D."/>
            <person name="Loehr J."/>
            <person name="Walesch S."/>
            <person name="Walt C."/>
            <person name="Boldt J."/>
            <person name="Bunk B."/>
            <person name="Haeckl F.J.F.P.J."/>
            <person name="Gunesch A.P."/>
            <person name="Birkelbach J."/>
            <person name="Nuebel U."/>
            <person name="Pietschmann T."/>
            <person name="Bach T."/>
            <person name="Mueller R."/>
        </authorList>
    </citation>
    <scope>NUCLEOTIDE SEQUENCE [LARGE SCALE GENOMIC DNA]</scope>
    <source>
        <strain evidence="1 2">MSr12523</strain>
    </source>
</reference>
<organism evidence="1 2">
    <name type="scientific">Pendulispora brunnea</name>
    <dbReference type="NCBI Taxonomy" id="2905690"/>
    <lineage>
        <taxon>Bacteria</taxon>
        <taxon>Pseudomonadati</taxon>
        <taxon>Myxococcota</taxon>
        <taxon>Myxococcia</taxon>
        <taxon>Myxococcales</taxon>
        <taxon>Sorangiineae</taxon>
        <taxon>Pendulisporaceae</taxon>
        <taxon>Pendulispora</taxon>
    </lineage>
</organism>
<name>A0ABZ2KNJ3_9BACT</name>
<keyword evidence="2" id="KW-1185">Reference proteome</keyword>
<dbReference type="RefSeq" id="WP_394849158.1">
    <property type="nucleotide sequence ID" value="NZ_CP089982.1"/>
</dbReference>
<evidence type="ECO:0000313" key="1">
    <source>
        <dbReference type="EMBL" id="WXA98544.1"/>
    </source>
</evidence>
<dbReference type="EMBL" id="CP089982">
    <property type="protein sequence ID" value="WXA98544.1"/>
    <property type="molecule type" value="Genomic_DNA"/>
</dbReference>
<protein>
    <submittedName>
        <fullName evidence="1">Uncharacterized protein</fullName>
    </submittedName>
</protein>